<keyword evidence="5" id="KW-1185">Reference proteome</keyword>
<evidence type="ECO:0000313" key="4">
    <source>
        <dbReference type="EMBL" id="NOU98564.1"/>
    </source>
</evidence>
<feature type="domain" description="HTH tetR-type" evidence="3">
    <location>
        <begin position="12"/>
        <end position="72"/>
    </location>
</feature>
<evidence type="ECO:0000256" key="2">
    <source>
        <dbReference type="PROSITE-ProRule" id="PRU00335"/>
    </source>
</evidence>
<feature type="DNA-binding region" description="H-T-H motif" evidence="2">
    <location>
        <begin position="35"/>
        <end position="54"/>
    </location>
</feature>
<dbReference type="Gene3D" id="1.10.357.10">
    <property type="entry name" value="Tetracycline Repressor, domain 2"/>
    <property type="match status" value="1"/>
</dbReference>
<gene>
    <name evidence="4" type="ORF">GC097_00800</name>
</gene>
<evidence type="ECO:0000313" key="5">
    <source>
        <dbReference type="Proteomes" id="UP000618579"/>
    </source>
</evidence>
<keyword evidence="1 2" id="KW-0238">DNA-binding</keyword>
<name>A0ABX1ZHN5_9BACL</name>
<reference evidence="4 5" key="1">
    <citation type="submission" date="2019-10" db="EMBL/GenBank/DDBJ databases">
        <title>Description of Paenibacillus pedi sp. nov.</title>
        <authorList>
            <person name="Carlier A."/>
            <person name="Qi S."/>
        </authorList>
    </citation>
    <scope>NUCLEOTIDE SEQUENCE [LARGE SCALE GENOMIC DNA]</scope>
    <source>
        <strain evidence="4 5">LMG 31457</strain>
    </source>
</reference>
<dbReference type="Proteomes" id="UP000618579">
    <property type="component" value="Unassembled WGS sequence"/>
</dbReference>
<comment type="caution">
    <text evidence="4">The sequence shown here is derived from an EMBL/GenBank/DDBJ whole genome shotgun (WGS) entry which is preliminary data.</text>
</comment>
<dbReference type="PANTHER" id="PTHR30055">
    <property type="entry name" value="HTH-TYPE TRANSCRIPTIONAL REGULATOR RUTR"/>
    <property type="match status" value="1"/>
</dbReference>
<dbReference type="PANTHER" id="PTHR30055:SF226">
    <property type="entry name" value="HTH-TYPE TRANSCRIPTIONAL REGULATOR PKSA"/>
    <property type="match status" value="1"/>
</dbReference>
<evidence type="ECO:0000259" key="3">
    <source>
        <dbReference type="PROSITE" id="PS50977"/>
    </source>
</evidence>
<sequence>MSECVEVVKMEEFKRQQIVYTAMRIFKEKGYFAASMQDIAEACGMAKGSIYKVFPSKEDLFTGIFVEVHRTFFEEARALDRTLRLEGHPPKEILRRKIVFQLQFMLENYFFTSEFKDLPITSNDNFLHEWRKKRADLLAMHHECFHEAYGEPIVPYLGDTVAIFRGMLKEYLAHAVQAVIAVPMADLGGFLTDRIDAIVGDLISSRAEPVLKASSAYFNDINPLDSSTRQINIEAFLKFVAVKIEELPQPARIREDLREVIDLLQRELEQPKPSGTLLRVYITFLDTVSDLKPYVHQFSLMLNHALTQYDK</sequence>
<dbReference type="InterPro" id="IPR050109">
    <property type="entry name" value="HTH-type_TetR-like_transc_reg"/>
</dbReference>
<protein>
    <submittedName>
        <fullName evidence="4">TetR family transcriptional regulator</fullName>
    </submittedName>
</protein>
<evidence type="ECO:0000256" key="1">
    <source>
        <dbReference type="ARBA" id="ARBA00023125"/>
    </source>
</evidence>
<organism evidence="4 5">
    <name type="scientific">Paenibacillus planticolens</name>
    <dbReference type="NCBI Taxonomy" id="2654976"/>
    <lineage>
        <taxon>Bacteria</taxon>
        <taxon>Bacillati</taxon>
        <taxon>Bacillota</taxon>
        <taxon>Bacilli</taxon>
        <taxon>Bacillales</taxon>
        <taxon>Paenibacillaceae</taxon>
        <taxon>Paenibacillus</taxon>
    </lineage>
</organism>
<dbReference type="EMBL" id="WHNZ01000007">
    <property type="protein sequence ID" value="NOU98564.1"/>
    <property type="molecule type" value="Genomic_DNA"/>
</dbReference>
<dbReference type="InterPro" id="IPR001647">
    <property type="entry name" value="HTH_TetR"/>
</dbReference>
<dbReference type="PRINTS" id="PR00455">
    <property type="entry name" value="HTHTETR"/>
</dbReference>
<dbReference type="SUPFAM" id="SSF46689">
    <property type="entry name" value="Homeodomain-like"/>
    <property type="match status" value="1"/>
</dbReference>
<dbReference type="Pfam" id="PF00440">
    <property type="entry name" value="TetR_N"/>
    <property type="match status" value="1"/>
</dbReference>
<accession>A0ABX1ZHN5</accession>
<proteinExistence type="predicted"/>
<dbReference type="PROSITE" id="PS50977">
    <property type="entry name" value="HTH_TETR_2"/>
    <property type="match status" value="1"/>
</dbReference>
<dbReference type="InterPro" id="IPR009057">
    <property type="entry name" value="Homeodomain-like_sf"/>
</dbReference>